<feature type="region of interest" description="Disordered" evidence="1">
    <location>
        <begin position="1085"/>
        <end position="1146"/>
    </location>
</feature>
<dbReference type="Proteomes" id="UP000594454">
    <property type="component" value="Chromosome 4"/>
</dbReference>
<dbReference type="EMBL" id="LR899012">
    <property type="protein sequence ID" value="CAD7089358.1"/>
    <property type="molecule type" value="Genomic_DNA"/>
</dbReference>
<feature type="region of interest" description="Disordered" evidence="1">
    <location>
        <begin position="1844"/>
        <end position="1863"/>
    </location>
</feature>
<feature type="compositionally biased region" description="Acidic residues" evidence="1">
    <location>
        <begin position="785"/>
        <end position="801"/>
    </location>
</feature>
<feature type="compositionally biased region" description="Basic residues" evidence="1">
    <location>
        <begin position="743"/>
        <end position="752"/>
    </location>
</feature>
<feature type="compositionally biased region" description="Polar residues" evidence="1">
    <location>
        <begin position="1568"/>
        <end position="1591"/>
    </location>
</feature>
<feature type="compositionally biased region" description="Acidic residues" evidence="1">
    <location>
        <begin position="484"/>
        <end position="493"/>
    </location>
</feature>
<feature type="compositionally biased region" description="Polar residues" evidence="1">
    <location>
        <begin position="972"/>
        <end position="988"/>
    </location>
</feature>
<feature type="compositionally biased region" description="Polar residues" evidence="1">
    <location>
        <begin position="326"/>
        <end position="337"/>
    </location>
</feature>
<feature type="compositionally biased region" description="Basic and acidic residues" evidence="1">
    <location>
        <begin position="340"/>
        <end position="352"/>
    </location>
</feature>
<feature type="compositionally biased region" description="Basic and acidic residues" evidence="1">
    <location>
        <begin position="802"/>
        <end position="812"/>
    </location>
</feature>
<feature type="compositionally biased region" description="Polar residues" evidence="1">
    <location>
        <begin position="453"/>
        <end position="465"/>
    </location>
</feature>
<feature type="compositionally biased region" description="Polar residues" evidence="1">
    <location>
        <begin position="1175"/>
        <end position="1189"/>
    </location>
</feature>
<dbReference type="InParanoid" id="A0A7R8YXU5"/>
<feature type="compositionally biased region" description="Polar residues" evidence="1">
    <location>
        <begin position="1000"/>
        <end position="1019"/>
    </location>
</feature>
<sequence>MGKKGTKRKTQWRTLAITECPQQHSKSALIKKYSLENNSNSVNLTNTTETNNVDKAISQDDDYSNHKSYTDPSYFKRKLSTSSDYRNDYRHNYSYSYSSKHNSTSSTSSLYSSSRYPSYRRRPFSSLQNGSSRYSSFGAERTTSRGHRTSISNRTGGNTTIKHPFNEDDYTRISTPRQDVIFKKGYFSQPKKYMSSTDTNTTSSAAASIVSGEESVSALSVPSLSPEQCSSLGDPLDPEQGFVYSFIDQNGVVYSCVPNGFDQYNSQMMMLPYGFPPYMCSPEDVVSPTGLNEEESEQNRTSVESHEIPSSDLNETKVIDEVPKDASSSIEETLSAQENDDNKNGEEVKEATSDEAETSEVTVTPSGDAENTEEIMENEEIPDAVQNIPEQFYNYGYPPYYSPQILYPYMIPQQFVPVFGNEFDVPNEEEYTEDLADQDGVQYKCRKKRRDTAGNSTGVSAATTDYSDDEDVQDENSNPKEESMETEESEDNDMKESVTQSNETEHKQVTLNVNVKEFVPRGIVKSTLNVNVEEFHPRSRKNSTSTHDASEHQGQLPSLSETTQVHPIPDESRERAKPVQNRVEKRSTELTLAEKIKQRLAEESKEQKRETLQKSLPQRRSAKKYLSRKLEGTQKRSSRIAKKPENPSNEKTQPSQTQNSPPAQPSYAQIANSRLSTNDKIITDAVPTSKENVVNQSTTENLVDPKIKAESVNKPTAVYPETSAEVNTNAVVLSVDTWQTVKPRGKRGKHIKERTLDENYNEEVTEESIEQVETKAEEVVSLDSSMEESSDTRDEPEELEEPEKPKESEEHIPVPNSTSETVSAAEAKSEETVPSTPKKKTPKAKGRKGSKKTKEGSAKKQKKLELVEPIFELPNKTETSHDNEELSHDVIDSKDDAILEEVETYEVNADDIDSSQSRLSPPKSDFSFDRLFLTKGFVKNPLDILKGFDYKYKNNSILREEEEMVLSVIKSISNNASSPPRVSPSTSMIEEDDDEDKTIVDNQDGQDNFSETDTVSELSSGGDVEENNVDIQLKSGGSGISGDMTETKAEDLNQISKNDSDSSCEILADDLSKESSDTSCCAEVNRNRLPTIETTADTPIENGPQVNAGEDSKESEDAVDDFPSTENTEATDNAPEQKDSIELPDVQVSADLEAQDVHPITEEIRVVLNDELKDNSASNQVGDDQQVGNDKTEEVTPEITEVSPKERLDAGDIDILENEIVSDNNILHETQKESSAIPGENHLTNGQCDDQISEKLAEGDLDVTSDDEGRKTTEVDISVENTDPAKLQKSPYVNHNGLVNDKENISNNLLENKSLDGISEFITSPPKKVELTSRLPNLLFDNSDTNEVLKSTAEQIRIITNGDLDTSSHSSLENLNESFTPLSELSNEDVTNEVRRSLTGSPFEHKERILEDLDEIIVPKLDTKDHNGSTDFTVCLNVLSTIIQSRECSLEPEKSSVNLTHRKYSLQQKVSRECSIEPAMDRKCSLEPGCKPTEDYLTCVNVLSNLIRSRECSIEPESAGKGIGLNGWSDFTDKETEAAVNGLDIKNFPTMDRKQKTQHASSERKGTNKGTVISNGSDSSESIADSGTSDDMVNKDSSRILNASISCDRSSGIGSDCEDNQPSSPGCNETKHHSSTVVDSNLVSPNGRITRKLFPCNTAAPDDVCSIQTENMPTFVLPNLSQSNSVNCDNQFVSYTSSKSYLGSTANTDLTSLRESKCEDLALSTSSKFPSSSENQSNQFPLTEAVKLWLVQESKEPTPEPLLRIPDDPCLKSFLAKRLQPADADEEDDYSSTDGSESESDPDNLDRYEPEEKETDYLQKHKSNPKNLVSNPLHVSSCNEVTIDSDSDYNSDSNDHHLTDRSDDNTCKRVAEIFSDNSESQSDKNDLLEYWDDEFIRNPKKWLGPRQSTASSLPTAEIHSRSTSAIRDSRRSPSAEVEPYESVYGKTIDYNQLLANNCEFLSSNILSFNKNDRNEKPDNKHQTTNMQIKTSEIYRESKKSLGSNNNFYNKTPNNNTVNNLSASSAGSPASPSKSSSRLNPNDENCLKPPEVCCVLM</sequence>
<reference evidence="2 3" key="1">
    <citation type="submission" date="2020-11" db="EMBL/GenBank/DDBJ databases">
        <authorList>
            <person name="Wallbank WR R."/>
            <person name="Pardo Diaz C."/>
            <person name="Kozak K."/>
            <person name="Martin S."/>
            <person name="Jiggins C."/>
            <person name="Moest M."/>
            <person name="Warren A I."/>
            <person name="Generalovic N T."/>
            <person name="Byers J.R.P. K."/>
            <person name="Montejo-Kovacevich G."/>
            <person name="Yen C E."/>
        </authorList>
    </citation>
    <scope>NUCLEOTIDE SEQUENCE [LARGE SCALE GENOMIC DNA]</scope>
</reference>
<accession>A0A7R8YXU5</accession>
<feature type="compositionally biased region" description="Basic and acidic residues" evidence="1">
    <location>
        <begin position="568"/>
        <end position="612"/>
    </location>
</feature>
<organism evidence="2 3">
    <name type="scientific">Hermetia illucens</name>
    <name type="common">Black soldier fly</name>
    <dbReference type="NCBI Taxonomy" id="343691"/>
    <lineage>
        <taxon>Eukaryota</taxon>
        <taxon>Metazoa</taxon>
        <taxon>Ecdysozoa</taxon>
        <taxon>Arthropoda</taxon>
        <taxon>Hexapoda</taxon>
        <taxon>Insecta</taxon>
        <taxon>Pterygota</taxon>
        <taxon>Neoptera</taxon>
        <taxon>Endopterygota</taxon>
        <taxon>Diptera</taxon>
        <taxon>Brachycera</taxon>
        <taxon>Stratiomyomorpha</taxon>
        <taxon>Stratiomyidae</taxon>
        <taxon>Hermetiinae</taxon>
        <taxon>Hermetia</taxon>
    </lineage>
</organism>
<evidence type="ECO:0000313" key="2">
    <source>
        <dbReference type="EMBL" id="CAD7089358.1"/>
    </source>
</evidence>
<feature type="compositionally biased region" description="Basic and acidic residues" evidence="1">
    <location>
        <begin position="878"/>
        <end position="894"/>
    </location>
</feature>
<feature type="region of interest" description="Disordered" evidence="1">
    <location>
        <begin position="95"/>
        <end position="170"/>
    </location>
</feature>
<keyword evidence="3" id="KW-1185">Reference proteome</keyword>
<gene>
    <name evidence="2" type="ORF">HERILL_LOCUS11913</name>
</gene>
<feature type="region of interest" description="Disordered" evidence="1">
    <location>
        <begin position="447"/>
        <end position="509"/>
    </location>
</feature>
<feature type="compositionally biased region" description="Basic and acidic residues" evidence="1">
    <location>
        <begin position="852"/>
        <end position="866"/>
    </location>
</feature>
<dbReference type="OMA" id="PWIESKE"/>
<feature type="compositionally biased region" description="Basic and acidic residues" evidence="1">
    <location>
        <begin position="1853"/>
        <end position="1863"/>
    </location>
</feature>
<feature type="compositionally biased region" description="Low complexity" evidence="1">
    <location>
        <begin position="95"/>
        <end position="117"/>
    </location>
</feature>
<evidence type="ECO:0000256" key="1">
    <source>
        <dbReference type="SAM" id="MobiDB-lite"/>
    </source>
</evidence>
<feature type="region of interest" description="Disordered" evidence="1">
    <location>
        <begin position="1542"/>
        <end position="1594"/>
    </location>
</feature>
<feature type="region of interest" description="Disordered" evidence="1">
    <location>
        <begin position="2000"/>
        <end position="2042"/>
    </location>
</feature>
<feature type="region of interest" description="Disordered" evidence="1">
    <location>
        <begin position="1902"/>
        <end position="1939"/>
    </location>
</feature>
<feature type="compositionally biased region" description="Basic and acidic residues" evidence="1">
    <location>
        <begin position="303"/>
        <end position="324"/>
    </location>
</feature>
<feature type="compositionally biased region" description="Acidic residues" evidence="1">
    <location>
        <begin position="1783"/>
        <end position="1803"/>
    </location>
</feature>
<feature type="region of interest" description="Disordered" evidence="1">
    <location>
        <begin position="742"/>
        <end position="894"/>
    </location>
</feature>
<proteinExistence type="predicted"/>
<feature type="region of interest" description="Disordered" evidence="1">
    <location>
        <begin position="1609"/>
        <end position="1643"/>
    </location>
</feature>
<protein>
    <submittedName>
        <fullName evidence="2">Uncharacterized protein</fullName>
    </submittedName>
</protein>
<evidence type="ECO:0000313" key="3">
    <source>
        <dbReference type="Proteomes" id="UP000594454"/>
    </source>
</evidence>
<feature type="region of interest" description="Disordered" evidence="1">
    <location>
        <begin position="1778"/>
        <end position="1808"/>
    </location>
</feature>
<feature type="region of interest" description="Disordered" evidence="1">
    <location>
        <begin position="286"/>
        <end position="372"/>
    </location>
</feature>
<feature type="compositionally biased region" description="Polar residues" evidence="1">
    <location>
        <begin position="542"/>
        <end position="565"/>
    </location>
</feature>
<name>A0A7R8YXU5_HERIL</name>
<feature type="region of interest" description="Disordered" evidence="1">
    <location>
        <begin position="972"/>
        <end position="1049"/>
    </location>
</feature>
<feature type="region of interest" description="Disordered" evidence="1">
    <location>
        <begin position="534"/>
        <end position="666"/>
    </location>
</feature>
<feature type="compositionally biased region" description="Polar residues" evidence="1">
    <location>
        <begin position="646"/>
        <end position="666"/>
    </location>
</feature>
<feature type="region of interest" description="Disordered" evidence="1">
    <location>
        <begin position="1175"/>
        <end position="1201"/>
    </location>
</feature>
<feature type="compositionally biased region" description="Acidic residues" evidence="1">
    <location>
        <begin position="759"/>
        <end position="770"/>
    </location>
</feature>
<dbReference type="OrthoDB" id="8197936at2759"/>
<feature type="compositionally biased region" description="Basic residues" evidence="1">
    <location>
        <begin position="837"/>
        <end position="851"/>
    </location>
</feature>
<feature type="compositionally biased region" description="Low complexity" evidence="1">
    <location>
        <begin position="2004"/>
        <end position="2036"/>
    </location>
</feature>
<feature type="compositionally biased region" description="Polar residues" evidence="1">
    <location>
        <begin position="149"/>
        <end position="161"/>
    </location>
</feature>
<feature type="compositionally biased region" description="Basic and acidic residues" evidence="1">
    <location>
        <begin position="1551"/>
        <end position="1566"/>
    </location>
</feature>
<feature type="region of interest" description="Disordered" evidence="1">
    <location>
        <begin position="53"/>
        <end position="73"/>
    </location>
</feature>